<dbReference type="EMBL" id="WNWR01000054">
    <property type="protein sequence ID" value="KAE9992552.1"/>
    <property type="molecule type" value="Genomic_DNA"/>
</dbReference>
<dbReference type="Proteomes" id="UP000490939">
    <property type="component" value="Unassembled WGS sequence"/>
</dbReference>
<evidence type="ECO:0000256" key="1">
    <source>
        <dbReference type="SAM" id="MobiDB-lite"/>
    </source>
</evidence>
<keyword evidence="3" id="KW-1185">Reference proteome</keyword>
<dbReference type="AlphaFoldDB" id="A0A8H3VLN1"/>
<feature type="region of interest" description="Disordered" evidence="1">
    <location>
        <begin position="301"/>
        <end position="327"/>
    </location>
</feature>
<name>A0A8H3VLN1_VENIN</name>
<evidence type="ECO:0000313" key="2">
    <source>
        <dbReference type="EMBL" id="KAE9992552.1"/>
    </source>
</evidence>
<reference evidence="2 3" key="1">
    <citation type="submission" date="2019-07" db="EMBL/GenBank/DDBJ databases">
        <title>Venturia inaequalis Genome Resource.</title>
        <authorList>
            <person name="Lichtner F.J."/>
        </authorList>
    </citation>
    <scope>NUCLEOTIDE SEQUENCE [LARGE SCALE GENOMIC DNA]</scope>
    <source>
        <strain evidence="2 3">DMI_063113</strain>
    </source>
</reference>
<comment type="caution">
    <text evidence="2">The sequence shown here is derived from an EMBL/GenBank/DDBJ whole genome shotgun (WGS) entry which is preliminary data.</text>
</comment>
<sequence>MPVQIFEVKETVQEVNRRKRAEYLVKSWRALNTEEKDSDQPENIDPAVLVPGSRQAESDSTSPAISQGNGEAEGRTTSLAWRANASPPQGEPILSWPDVASSYRPGQIVWVPSHDDMSKDSILHGHEDFGIDPADPAGLAYQQAYAHPALVWKKDDMDDSMFVCLKITSWSDWNDIPGGKWDACSPAASDRRRLYVPLFSTSKPLWQEMPILVFEEGKNMPEREGAVENRSYVNVERVFLIEKEGLRDFRLGCQKHELFLSEDSMSKLEDYRSRLGRSHLVDMLTLANQRREHKEWLRCLKPSTPQAPTPQPNGVIWPRSKLRDQDR</sequence>
<feature type="compositionally biased region" description="Polar residues" evidence="1">
    <location>
        <begin position="58"/>
        <end position="75"/>
    </location>
</feature>
<gene>
    <name evidence="2" type="ORF">EG327_008566</name>
</gene>
<protein>
    <submittedName>
        <fullName evidence="2">Uncharacterized protein</fullName>
    </submittedName>
</protein>
<accession>A0A8H3VLN1</accession>
<dbReference type="OrthoDB" id="10409645at2759"/>
<evidence type="ECO:0000313" key="3">
    <source>
        <dbReference type="Proteomes" id="UP000490939"/>
    </source>
</evidence>
<organism evidence="2 3">
    <name type="scientific">Venturia inaequalis</name>
    <name type="common">Apple scab fungus</name>
    <dbReference type="NCBI Taxonomy" id="5025"/>
    <lineage>
        <taxon>Eukaryota</taxon>
        <taxon>Fungi</taxon>
        <taxon>Dikarya</taxon>
        <taxon>Ascomycota</taxon>
        <taxon>Pezizomycotina</taxon>
        <taxon>Dothideomycetes</taxon>
        <taxon>Pleosporomycetidae</taxon>
        <taxon>Venturiales</taxon>
        <taxon>Venturiaceae</taxon>
        <taxon>Venturia</taxon>
    </lineage>
</organism>
<feature type="region of interest" description="Disordered" evidence="1">
    <location>
        <begin position="28"/>
        <end position="75"/>
    </location>
</feature>
<proteinExistence type="predicted"/>